<protein>
    <submittedName>
        <fullName evidence="1">Uncharacterized protein</fullName>
    </submittedName>
</protein>
<name>A0A2P2QIP3_RHIMU</name>
<evidence type="ECO:0000313" key="1">
    <source>
        <dbReference type="EMBL" id="MBX66826.1"/>
    </source>
</evidence>
<organism evidence="1">
    <name type="scientific">Rhizophora mucronata</name>
    <name type="common">Asiatic mangrove</name>
    <dbReference type="NCBI Taxonomy" id="61149"/>
    <lineage>
        <taxon>Eukaryota</taxon>
        <taxon>Viridiplantae</taxon>
        <taxon>Streptophyta</taxon>
        <taxon>Embryophyta</taxon>
        <taxon>Tracheophyta</taxon>
        <taxon>Spermatophyta</taxon>
        <taxon>Magnoliopsida</taxon>
        <taxon>eudicotyledons</taxon>
        <taxon>Gunneridae</taxon>
        <taxon>Pentapetalae</taxon>
        <taxon>rosids</taxon>
        <taxon>fabids</taxon>
        <taxon>Malpighiales</taxon>
        <taxon>Rhizophoraceae</taxon>
        <taxon>Rhizophora</taxon>
    </lineage>
</organism>
<reference evidence="1" key="1">
    <citation type="submission" date="2018-02" db="EMBL/GenBank/DDBJ databases">
        <title>Rhizophora mucronata_Transcriptome.</title>
        <authorList>
            <person name="Meera S.P."/>
            <person name="Sreeshan A."/>
            <person name="Augustine A."/>
        </authorList>
    </citation>
    <scope>NUCLEOTIDE SEQUENCE</scope>
    <source>
        <tissue evidence="1">Leaf</tissue>
    </source>
</reference>
<dbReference type="EMBL" id="GGEC01086342">
    <property type="protein sequence ID" value="MBX66826.1"/>
    <property type="molecule type" value="Transcribed_RNA"/>
</dbReference>
<proteinExistence type="predicted"/>
<accession>A0A2P2QIP3</accession>
<sequence>MLTLRFFSALD</sequence>